<feature type="non-terminal residue" evidence="1">
    <location>
        <position position="1"/>
    </location>
</feature>
<reference evidence="1 2" key="1">
    <citation type="journal article" date="2019" name="Int. J. Syst. Evol. Microbiol.">
        <title>The Global Catalogue of Microorganisms (GCM) 10K type strain sequencing project: providing services to taxonomists for standard genome sequencing and annotation.</title>
        <authorList>
            <consortium name="The Broad Institute Genomics Platform"/>
            <consortium name="The Broad Institute Genome Sequencing Center for Infectious Disease"/>
            <person name="Wu L."/>
            <person name="Ma J."/>
        </authorList>
    </citation>
    <scope>NUCLEOTIDE SEQUENCE [LARGE SCALE GENOMIC DNA]</scope>
    <source>
        <strain evidence="1 2">CGMCC 1.12121</strain>
    </source>
</reference>
<comment type="caution">
    <text evidence="1">The sequence shown here is derived from an EMBL/GenBank/DDBJ whole genome shotgun (WGS) entry which is preliminary data.</text>
</comment>
<gene>
    <name evidence="1" type="ORF">ACFSBX_07775</name>
</gene>
<evidence type="ECO:0000313" key="1">
    <source>
        <dbReference type="EMBL" id="MFD1598856.1"/>
    </source>
</evidence>
<organism evidence="1 2">
    <name type="scientific">Halobellus rarus</name>
    <dbReference type="NCBI Taxonomy" id="1126237"/>
    <lineage>
        <taxon>Archaea</taxon>
        <taxon>Methanobacteriati</taxon>
        <taxon>Methanobacteriota</taxon>
        <taxon>Stenosarchaea group</taxon>
        <taxon>Halobacteria</taxon>
        <taxon>Halobacteriales</taxon>
        <taxon>Haloferacaceae</taxon>
        <taxon>Halobellus</taxon>
    </lineage>
</organism>
<keyword evidence="2" id="KW-1185">Reference proteome</keyword>
<dbReference type="Pfam" id="PF19302">
    <property type="entry name" value="DUF5915"/>
    <property type="match status" value="1"/>
</dbReference>
<dbReference type="RefSeq" id="WP_390277168.1">
    <property type="nucleotide sequence ID" value="NZ_JBHUDK010000006.1"/>
</dbReference>
<accession>A0ABD6CNP6</accession>
<dbReference type="InterPro" id="IPR009080">
    <property type="entry name" value="tRNAsynth_Ia_anticodon-bd"/>
</dbReference>
<name>A0ABD6CNP6_9EURY</name>
<dbReference type="Proteomes" id="UP001597085">
    <property type="component" value="Unassembled WGS sequence"/>
</dbReference>
<evidence type="ECO:0000313" key="2">
    <source>
        <dbReference type="Proteomes" id="UP001597085"/>
    </source>
</evidence>
<dbReference type="EMBL" id="JBHUDK010000006">
    <property type="protein sequence ID" value="MFD1598856.1"/>
    <property type="molecule type" value="Genomic_DNA"/>
</dbReference>
<sequence length="129" mass="14676">LNDEMVSYEAEPPEHIYGTHFEGGTVYVDTELTEEIEAEGYARDVIRRIQEMRKRLDLDVDAEIDTYVDVADARVEAFVDRHRDVVAEETRTREFVAGDELATEGEWALVEEWDVEGVTVTIGVEPVGE</sequence>
<protein>
    <submittedName>
        <fullName evidence="1">DUF5915 domain-containing protein</fullName>
    </submittedName>
</protein>
<dbReference type="SUPFAM" id="SSF47323">
    <property type="entry name" value="Anticodon-binding domain of a subclass of class I aminoacyl-tRNA synthetases"/>
    <property type="match status" value="1"/>
</dbReference>
<proteinExistence type="predicted"/>
<dbReference type="AlphaFoldDB" id="A0ABD6CNP6"/>